<dbReference type="EMBL" id="JXTC01000046">
    <property type="protein sequence ID" value="PON95171.1"/>
    <property type="molecule type" value="Genomic_DNA"/>
</dbReference>
<gene>
    <name evidence="1" type="ORF">TorRG33x02_090630</name>
</gene>
<dbReference type="Proteomes" id="UP000237000">
    <property type="component" value="Unassembled WGS sequence"/>
</dbReference>
<accession>A0A2P5FBJ9</accession>
<protein>
    <submittedName>
        <fullName evidence="1">Uncharacterized protein</fullName>
    </submittedName>
</protein>
<dbReference type="OrthoDB" id="10270571at2759"/>
<proteinExistence type="predicted"/>
<comment type="caution">
    <text evidence="1">The sequence shown here is derived from an EMBL/GenBank/DDBJ whole genome shotgun (WGS) entry which is preliminary data.</text>
</comment>
<reference evidence="2" key="1">
    <citation type="submission" date="2016-06" db="EMBL/GenBank/DDBJ databases">
        <title>Parallel loss of symbiosis genes in relatives of nitrogen-fixing non-legume Parasponia.</title>
        <authorList>
            <person name="Van Velzen R."/>
            <person name="Holmer R."/>
            <person name="Bu F."/>
            <person name="Rutten L."/>
            <person name="Van Zeijl A."/>
            <person name="Liu W."/>
            <person name="Santuari L."/>
            <person name="Cao Q."/>
            <person name="Sharma T."/>
            <person name="Shen D."/>
            <person name="Roswanjaya Y."/>
            <person name="Wardhani T."/>
            <person name="Kalhor M.S."/>
            <person name="Jansen J."/>
            <person name="Van den Hoogen J."/>
            <person name="Gungor B."/>
            <person name="Hartog M."/>
            <person name="Hontelez J."/>
            <person name="Verver J."/>
            <person name="Yang W.-C."/>
            <person name="Schijlen E."/>
            <person name="Repin R."/>
            <person name="Schilthuizen M."/>
            <person name="Schranz E."/>
            <person name="Heidstra R."/>
            <person name="Miyata K."/>
            <person name="Fedorova E."/>
            <person name="Kohlen W."/>
            <person name="Bisseling T."/>
            <person name="Smit S."/>
            <person name="Geurts R."/>
        </authorList>
    </citation>
    <scope>NUCLEOTIDE SEQUENCE [LARGE SCALE GENOMIC DNA]</scope>
    <source>
        <strain evidence="2">cv. RG33-2</strain>
    </source>
</reference>
<name>A0A2P5FBJ9_TREOI</name>
<organism evidence="1 2">
    <name type="scientific">Trema orientale</name>
    <name type="common">Charcoal tree</name>
    <name type="synonym">Celtis orientalis</name>
    <dbReference type="NCBI Taxonomy" id="63057"/>
    <lineage>
        <taxon>Eukaryota</taxon>
        <taxon>Viridiplantae</taxon>
        <taxon>Streptophyta</taxon>
        <taxon>Embryophyta</taxon>
        <taxon>Tracheophyta</taxon>
        <taxon>Spermatophyta</taxon>
        <taxon>Magnoliopsida</taxon>
        <taxon>eudicotyledons</taxon>
        <taxon>Gunneridae</taxon>
        <taxon>Pentapetalae</taxon>
        <taxon>rosids</taxon>
        <taxon>fabids</taxon>
        <taxon>Rosales</taxon>
        <taxon>Cannabaceae</taxon>
        <taxon>Trema</taxon>
    </lineage>
</organism>
<sequence length="113" mass="13022">MPLTFITGNGSERLLCERSRLNILVRLLKLFGTVPDRLLCERKRVSSALNFPRKSGIFPLRRLWSSSRKASFGAKVEIEFGIFPENLLWESLRIRRSENDPPKISGMGPESWF</sequence>
<dbReference type="AlphaFoldDB" id="A0A2P5FBJ9"/>
<keyword evidence="2" id="KW-1185">Reference proteome</keyword>
<evidence type="ECO:0000313" key="1">
    <source>
        <dbReference type="EMBL" id="PON95171.1"/>
    </source>
</evidence>
<evidence type="ECO:0000313" key="2">
    <source>
        <dbReference type="Proteomes" id="UP000237000"/>
    </source>
</evidence>
<dbReference type="InParanoid" id="A0A2P5FBJ9"/>